<dbReference type="Gene3D" id="3.40.1090.10">
    <property type="entry name" value="Cytosolic phospholipase A2 catalytic domain"/>
    <property type="match status" value="1"/>
</dbReference>
<dbReference type="GO" id="GO:0019369">
    <property type="term" value="P:arachidonate metabolic process"/>
    <property type="evidence" value="ECO:0007669"/>
    <property type="project" value="TreeGrafter"/>
</dbReference>
<evidence type="ECO:0000313" key="6">
    <source>
        <dbReference type="Proteomes" id="UP000292402"/>
    </source>
</evidence>
<dbReference type="Proteomes" id="UP000292402">
    <property type="component" value="Unassembled WGS sequence"/>
</dbReference>
<dbReference type="EMBL" id="PDXA01000053">
    <property type="protein sequence ID" value="RYN40524.1"/>
    <property type="molecule type" value="Genomic_DNA"/>
</dbReference>
<dbReference type="InterPro" id="IPR016035">
    <property type="entry name" value="Acyl_Trfase/lysoPLipase"/>
</dbReference>
<dbReference type="GO" id="GO:0047499">
    <property type="term" value="F:calcium-independent phospholipase A2 activity"/>
    <property type="evidence" value="ECO:0007669"/>
    <property type="project" value="TreeGrafter"/>
</dbReference>
<keyword evidence="2" id="KW-0442">Lipid degradation</keyword>
<feature type="region of interest" description="Disordered" evidence="4">
    <location>
        <begin position="262"/>
        <end position="288"/>
    </location>
</feature>
<keyword evidence="3" id="KW-0175">Coiled coil</keyword>
<feature type="coiled-coil region" evidence="3">
    <location>
        <begin position="639"/>
        <end position="666"/>
    </location>
</feature>
<protein>
    <recommendedName>
        <fullName evidence="7">C2H2-type domain-containing protein</fullName>
    </recommendedName>
</protein>
<reference evidence="6" key="1">
    <citation type="journal article" date="2019" name="bioRxiv">
        <title>Genomics, evolutionary history and diagnostics of the Alternaria alternata species group including apple and Asian pear pathotypes.</title>
        <authorList>
            <person name="Armitage A.D."/>
            <person name="Cockerton H.M."/>
            <person name="Sreenivasaprasad S."/>
            <person name="Woodhall J.W."/>
            <person name="Lane C.R."/>
            <person name="Harrison R.J."/>
            <person name="Clarkson J.P."/>
        </authorList>
    </citation>
    <scope>NUCLEOTIDE SEQUENCE [LARGE SCALE GENOMIC DNA]</scope>
    <source>
        <strain evidence="6">FERA 1082</strain>
    </source>
</reference>
<evidence type="ECO:0008006" key="7">
    <source>
        <dbReference type="Google" id="ProtNLM"/>
    </source>
</evidence>
<name>A0A4Q4M2K7_9PLEO</name>
<dbReference type="GO" id="GO:0016020">
    <property type="term" value="C:membrane"/>
    <property type="evidence" value="ECO:0007669"/>
    <property type="project" value="TreeGrafter"/>
</dbReference>
<feature type="compositionally biased region" description="Basic and acidic residues" evidence="4">
    <location>
        <begin position="270"/>
        <end position="288"/>
    </location>
</feature>
<dbReference type="AlphaFoldDB" id="A0A4Q4M2K7"/>
<evidence type="ECO:0000256" key="2">
    <source>
        <dbReference type="ARBA" id="ARBA00022963"/>
    </source>
</evidence>
<dbReference type="GO" id="GO:0016042">
    <property type="term" value="P:lipid catabolic process"/>
    <property type="evidence" value="ECO:0007669"/>
    <property type="project" value="UniProtKB-KW"/>
</dbReference>
<dbReference type="PANTHER" id="PTHR24185">
    <property type="entry name" value="CALCIUM-INDEPENDENT PHOSPHOLIPASE A2-GAMMA"/>
    <property type="match status" value="1"/>
</dbReference>
<keyword evidence="1" id="KW-0378">Hydrolase</keyword>
<organism evidence="5 6">
    <name type="scientific">Alternaria tenuissima</name>
    <dbReference type="NCBI Taxonomy" id="119927"/>
    <lineage>
        <taxon>Eukaryota</taxon>
        <taxon>Fungi</taxon>
        <taxon>Dikarya</taxon>
        <taxon>Ascomycota</taxon>
        <taxon>Pezizomycotina</taxon>
        <taxon>Dothideomycetes</taxon>
        <taxon>Pleosporomycetidae</taxon>
        <taxon>Pleosporales</taxon>
        <taxon>Pleosporineae</taxon>
        <taxon>Pleosporaceae</taxon>
        <taxon>Alternaria</taxon>
        <taxon>Alternaria sect. Alternaria</taxon>
        <taxon>Alternaria alternata complex</taxon>
    </lineage>
</organism>
<evidence type="ECO:0000256" key="4">
    <source>
        <dbReference type="SAM" id="MobiDB-lite"/>
    </source>
</evidence>
<comment type="caution">
    <text evidence="5">The sequence shown here is derived from an EMBL/GenBank/DDBJ whole genome shotgun (WGS) entry which is preliminary data.</text>
</comment>
<proteinExistence type="predicted"/>
<accession>A0A4Q4M2K7</accession>
<evidence type="ECO:0000313" key="5">
    <source>
        <dbReference type="EMBL" id="RYN40524.1"/>
    </source>
</evidence>
<sequence length="782" mass="88101">MLGRLGMTVKQCLEAYKRMAEQAFTPKGNVFSRTFSLPASPQGRFSGKHLADAVKKIVKEYTGDAEAVFADKTCVKTVVLAVTKADVGALPTKFKTYSIGDDFKHCKIWEVARTTSAATTFFESISIGHQDIEFIDAGFGHNNPSEVLSSEAEDMFQDSTYDCMLSIGTGLGDVITIKDSRRSIIKALKSMASHSQAVHRRLSQRLSEAVYFRFDVTRGLDDVTLSDWKESSTISAHTRNYLAEVDVERQIKRCAGILSQDTDSISPHENTQRTSDHQAYNRREHRDARNGQDFNQTCLLVSAVLDFITLVQRDASTNALVDHMVQHHIPLQALQQVRSQQNIAQPVLLSNPVIVYTGFGQQVISFSLDEIGSLLEFQQFMSNAARGMLEDRFKAKGSAKFIKGEFLLQDENEHILSLRSPWKSIMKPGQRRNLSVKFRATATTACPHCQTENDFVEDEGTFCKNCEVTYQRIVELTPEDKESKDEMSQSTAVFRHKLHGPRREDVTDDQLKLCFHRITLTQDFSRLKDMAYEFPCKAGGCNTIFRGVYARTNLARHMGRKHNGPRVYFCEDKWCYRVFNRVFRRQDAQLEHYRKYHLGVPRPTIILNLLCGHKLDFKKATREAKEVVDKAQEPYNTYKEAQRIEEGKLQIQLEQLKNNMEAAAVTTAEAALKVAKNNNTAFRAAQAGLDPLDKINDAVYTTLDAAVQAAGTICDIRVARLTGTLIANKQEQKPFEIYLEGTLLKDELKLNLDLTPGETGKFLKDVSSEALALITPGKKKTV</sequence>
<evidence type="ECO:0000256" key="3">
    <source>
        <dbReference type="SAM" id="Coils"/>
    </source>
</evidence>
<dbReference type="PANTHER" id="PTHR24185:SF1">
    <property type="entry name" value="CALCIUM-INDEPENDENT PHOSPHOLIPASE A2-GAMMA"/>
    <property type="match status" value="1"/>
</dbReference>
<gene>
    <name evidence="5" type="ORF">AA0114_g10988</name>
</gene>
<evidence type="ECO:0000256" key="1">
    <source>
        <dbReference type="ARBA" id="ARBA00022801"/>
    </source>
</evidence>
<keyword evidence="2" id="KW-0443">Lipid metabolism</keyword>
<dbReference type="SUPFAM" id="SSF52151">
    <property type="entry name" value="FabD/lysophospholipase-like"/>
    <property type="match status" value="1"/>
</dbReference>